<keyword evidence="2" id="KW-0812">Transmembrane</keyword>
<dbReference type="OrthoDB" id="7306245at2"/>
<sequence length="110" mass="11254">MNDKPTAKTTAQLREEIDHGNAGDKVAFPDPAAAPLGTDAEAAGAPPTGDEIRTAFHREVIERPTPPAGVAAPEASNPTASAQRTRGIPIVIAVLVVVALAAFVLAAILR</sequence>
<name>A0A2T8HQ94_9RHOB</name>
<feature type="region of interest" description="Disordered" evidence="1">
    <location>
        <begin position="1"/>
        <end position="54"/>
    </location>
</feature>
<organism evidence="3 4">
    <name type="scientific">Pararhodobacter oceanensis</name>
    <dbReference type="NCBI Taxonomy" id="2172121"/>
    <lineage>
        <taxon>Bacteria</taxon>
        <taxon>Pseudomonadati</taxon>
        <taxon>Pseudomonadota</taxon>
        <taxon>Alphaproteobacteria</taxon>
        <taxon>Rhodobacterales</taxon>
        <taxon>Paracoccaceae</taxon>
        <taxon>Pararhodobacter</taxon>
    </lineage>
</organism>
<accession>A0A2T8HQ94</accession>
<evidence type="ECO:0000313" key="4">
    <source>
        <dbReference type="Proteomes" id="UP000245911"/>
    </source>
</evidence>
<keyword evidence="2" id="KW-1133">Transmembrane helix</keyword>
<feature type="region of interest" description="Disordered" evidence="1">
    <location>
        <begin position="64"/>
        <end position="83"/>
    </location>
</feature>
<evidence type="ECO:0000313" key="3">
    <source>
        <dbReference type="EMBL" id="PVH27452.1"/>
    </source>
</evidence>
<evidence type="ECO:0000256" key="2">
    <source>
        <dbReference type="SAM" id="Phobius"/>
    </source>
</evidence>
<reference evidence="3 4" key="1">
    <citation type="submission" date="2018-04" db="EMBL/GenBank/DDBJ databases">
        <title>Pararhodobacter oceanense sp. nov., isolated from marine intertidal sediment.</title>
        <authorList>
            <person name="Wang X.-L."/>
            <person name="Du Z.-J."/>
        </authorList>
    </citation>
    <scope>NUCLEOTIDE SEQUENCE [LARGE SCALE GENOMIC DNA]</scope>
    <source>
        <strain evidence="3 4">AM505</strain>
    </source>
</reference>
<protein>
    <submittedName>
        <fullName evidence="3">Uncharacterized protein</fullName>
    </submittedName>
</protein>
<dbReference type="EMBL" id="QDKM01000013">
    <property type="protein sequence ID" value="PVH27452.1"/>
    <property type="molecule type" value="Genomic_DNA"/>
</dbReference>
<proteinExistence type="predicted"/>
<feature type="compositionally biased region" description="Basic and acidic residues" evidence="1">
    <location>
        <begin position="13"/>
        <end position="22"/>
    </location>
</feature>
<gene>
    <name evidence="3" type="ORF">DDE20_17690</name>
</gene>
<evidence type="ECO:0000256" key="1">
    <source>
        <dbReference type="SAM" id="MobiDB-lite"/>
    </source>
</evidence>
<keyword evidence="2" id="KW-0472">Membrane</keyword>
<feature type="transmembrane region" description="Helical" evidence="2">
    <location>
        <begin position="88"/>
        <end position="109"/>
    </location>
</feature>
<keyword evidence="4" id="KW-1185">Reference proteome</keyword>
<comment type="caution">
    <text evidence="3">The sequence shown here is derived from an EMBL/GenBank/DDBJ whole genome shotgun (WGS) entry which is preliminary data.</text>
</comment>
<dbReference type="Proteomes" id="UP000245911">
    <property type="component" value="Unassembled WGS sequence"/>
</dbReference>
<dbReference type="AlphaFoldDB" id="A0A2T8HQ94"/>